<reference evidence="4" key="1">
    <citation type="submission" date="2015-05" db="UniProtKB">
        <authorList>
            <consortium name="EnsemblMetazoa"/>
        </authorList>
    </citation>
    <scope>IDENTIFICATION</scope>
</reference>
<dbReference type="PANTHER" id="PTHR24416:SF617">
    <property type="entry name" value="RET ONCOGENE, ISOFORM A"/>
    <property type="match status" value="1"/>
</dbReference>
<evidence type="ECO:0000313" key="4">
    <source>
        <dbReference type="EnsemblMetazoa" id="RPRC001610-PA"/>
    </source>
</evidence>
<feature type="active site" description="Proton acceptor" evidence="1">
    <location>
        <position position="129"/>
    </location>
</feature>
<keyword evidence="5" id="KW-1185">Reference proteome</keyword>
<accession>T1HC48</accession>
<dbReference type="InterPro" id="IPR011009">
    <property type="entry name" value="Kinase-like_dom_sf"/>
</dbReference>
<evidence type="ECO:0000313" key="5">
    <source>
        <dbReference type="Proteomes" id="UP000015103"/>
    </source>
</evidence>
<dbReference type="PIRSF" id="PIRSF000615">
    <property type="entry name" value="TyrPK_CSF1-R"/>
    <property type="match status" value="1"/>
</dbReference>
<dbReference type="GO" id="GO:0005524">
    <property type="term" value="F:ATP binding"/>
    <property type="evidence" value="ECO:0007669"/>
    <property type="project" value="UniProtKB-KW"/>
</dbReference>
<dbReference type="EnsemblMetazoa" id="RPRC001610-RA">
    <property type="protein sequence ID" value="RPRC001610-PA"/>
    <property type="gene ID" value="RPRC001610"/>
</dbReference>
<evidence type="ECO:0000256" key="3">
    <source>
        <dbReference type="PIRSR" id="PIRSR000615-3"/>
    </source>
</evidence>
<protein>
    <submittedName>
        <fullName evidence="4">Protein kinase domain-containing protein</fullName>
    </submittedName>
</protein>
<sequence length="341" mass="38670">MEYFVSNFFAGFMTVAVKTLKDNASPSELSDLMSEYQLLKEVTHPNVVKLLGACTTPDAPVYIIIEYCALGSLRAYLRRCRNIKTASELGNPESARTKNEIVPRDVLSFAWQISKGMAYLAEIKLVHRDLAARNILLATGKVCKISDFGLTRDVYEDDTYLKKSRGRVPVKWMALESLADHVYTSKSDVWSFGIVLWELVTLGSSPYPGVAVQNLYHLLKNGYRMQRPQNCSLELYEIMKDCWSSNPSDRPSFVRLTDKFERMLEDGADYLDCNERMVSNPAYFGGTNQDLQEKPVVKYENENVNSLTSYDTPKQHSQDSTPFQITNYTTPLINGLAVDNR</sequence>
<keyword evidence="2" id="KW-0547">Nucleotide-binding</keyword>
<dbReference type="PANTHER" id="PTHR24416">
    <property type="entry name" value="TYROSINE-PROTEIN KINASE RECEPTOR"/>
    <property type="match status" value="1"/>
</dbReference>
<dbReference type="GO" id="GO:0005886">
    <property type="term" value="C:plasma membrane"/>
    <property type="evidence" value="ECO:0007669"/>
    <property type="project" value="TreeGrafter"/>
</dbReference>
<dbReference type="SUPFAM" id="SSF56112">
    <property type="entry name" value="Protein kinase-like (PK-like)"/>
    <property type="match status" value="1"/>
</dbReference>
<organism evidence="4 5">
    <name type="scientific">Rhodnius prolixus</name>
    <name type="common">Triatomid bug</name>
    <dbReference type="NCBI Taxonomy" id="13249"/>
    <lineage>
        <taxon>Eukaryota</taxon>
        <taxon>Metazoa</taxon>
        <taxon>Ecdysozoa</taxon>
        <taxon>Arthropoda</taxon>
        <taxon>Hexapoda</taxon>
        <taxon>Insecta</taxon>
        <taxon>Pterygota</taxon>
        <taxon>Neoptera</taxon>
        <taxon>Paraneoptera</taxon>
        <taxon>Hemiptera</taxon>
        <taxon>Heteroptera</taxon>
        <taxon>Panheteroptera</taxon>
        <taxon>Cimicomorpha</taxon>
        <taxon>Reduviidae</taxon>
        <taxon>Triatominae</taxon>
        <taxon>Rhodnius</taxon>
    </lineage>
</organism>
<feature type="binding site" evidence="2">
    <location>
        <position position="133"/>
    </location>
    <ligand>
        <name>ATP</name>
        <dbReference type="ChEBI" id="CHEBI:30616"/>
    </ligand>
</feature>
<keyword evidence="3" id="KW-0460">Magnesium</keyword>
<dbReference type="Pfam" id="PF07714">
    <property type="entry name" value="PK_Tyr_Ser-Thr"/>
    <property type="match status" value="1"/>
</dbReference>
<dbReference type="AlphaFoldDB" id="T1HC48"/>
<dbReference type="PROSITE" id="PS00109">
    <property type="entry name" value="PROTEIN_KINASE_TYR"/>
    <property type="match status" value="1"/>
</dbReference>
<dbReference type="GO" id="GO:0046872">
    <property type="term" value="F:metal ion binding"/>
    <property type="evidence" value="ECO:0007669"/>
    <property type="project" value="UniProtKB-KW"/>
</dbReference>
<dbReference type="Gene3D" id="1.10.510.10">
    <property type="entry name" value="Transferase(Phosphotransferase) domain 1"/>
    <property type="match status" value="1"/>
</dbReference>
<feature type="binding site" evidence="3">
    <location>
        <position position="147"/>
    </location>
    <ligand>
        <name>Mg(2+)</name>
        <dbReference type="ChEBI" id="CHEBI:18420"/>
    </ligand>
</feature>
<dbReference type="InterPro" id="IPR050122">
    <property type="entry name" value="RTK"/>
</dbReference>
<keyword evidence="2" id="KW-0067">ATP-binding</keyword>
<dbReference type="InterPro" id="IPR000719">
    <property type="entry name" value="Prot_kinase_dom"/>
</dbReference>
<dbReference type="InterPro" id="IPR001245">
    <property type="entry name" value="Ser-Thr/Tyr_kinase_cat_dom"/>
</dbReference>
<evidence type="ECO:0000256" key="2">
    <source>
        <dbReference type="PIRSR" id="PIRSR000615-2"/>
    </source>
</evidence>
<dbReference type="STRING" id="13249.T1HC48"/>
<feature type="binding site" evidence="3">
    <location>
        <position position="134"/>
    </location>
    <ligand>
        <name>Mg(2+)</name>
        <dbReference type="ChEBI" id="CHEBI:18420"/>
    </ligand>
</feature>
<dbReference type="GO" id="GO:0004714">
    <property type="term" value="F:transmembrane receptor protein tyrosine kinase activity"/>
    <property type="evidence" value="ECO:0007669"/>
    <property type="project" value="TreeGrafter"/>
</dbReference>
<dbReference type="InterPro" id="IPR008266">
    <property type="entry name" value="Tyr_kinase_AS"/>
</dbReference>
<dbReference type="Gene3D" id="3.30.200.20">
    <property type="entry name" value="Phosphorylase Kinase, domain 1"/>
    <property type="match status" value="1"/>
</dbReference>
<dbReference type="InterPro" id="IPR020635">
    <property type="entry name" value="Tyr_kinase_cat_dom"/>
</dbReference>
<dbReference type="PRINTS" id="PR00109">
    <property type="entry name" value="TYRKINASE"/>
</dbReference>
<dbReference type="GO" id="GO:0043235">
    <property type="term" value="C:receptor complex"/>
    <property type="evidence" value="ECO:0007669"/>
    <property type="project" value="TreeGrafter"/>
</dbReference>
<dbReference type="OMA" id="DIVTSCW"/>
<keyword evidence="3" id="KW-0479">Metal-binding</keyword>
<dbReference type="Proteomes" id="UP000015103">
    <property type="component" value="Unassembled WGS sequence"/>
</dbReference>
<dbReference type="GO" id="GO:0007169">
    <property type="term" value="P:cell surface receptor protein tyrosine kinase signaling pathway"/>
    <property type="evidence" value="ECO:0007669"/>
    <property type="project" value="TreeGrafter"/>
</dbReference>
<name>T1HC48_RHOPR</name>
<dbReference type="HOGENOM" id="CLU_000288_7_40_1"/>
<dbReference type="FunFam" id="1.10.510.10:FF:000462">
    <property type="entry name" value="Receptor tyrosine kinase"/>
    <property type="match status" value="1"/>
</dbReference>
<dbReference type="PROSITE" id="PS50011">
    <property type="entry name" value="PROTEIN_KINASE_DOM"/>
    <property type="match status" value="1"/>
</dbReference>
<dbReference type="SMART" id="SM00219">
    <property type="entry name" value="TyrKc"/>
    <property type="match status" value="1"/>
</dbReference>
<feature type="binding site" evidence="2">
    <location>
        <position position="18"/>
    </location>
    <ligand>
        <name>ATP</name>
        <dbReference type="ChEBI" id="CHEBI:30616"/>
    </ligand>
</feature>
<dbReference type="EMBL" id="ACPB03006226">
    <property type="status" value="NOT_ANNOTATED_CDS"/>
    <property type="molecule type" value="Genomic_DNA"/>
</dbReference>
<proteinExistence type="predicted"/>
<evidence type="ECO:0000256" key="1">
    <source>
        <dbReference type="PIRSR" id="PIRSR000615-1"/>
    </source>
</evidence>
<dbReference type="VEuPathDB" id="VectorBase:RPRC001610"/>
<dbReference type="eggNOG" id="KOG0200">
    <property type="taxonomic scope" value="Eukaryota"/>
</dbReference>
<dbReference type="InParanoid" id="T1HC48"/>